<dbReference type="GO" id="GO:0016491">
    <property type="term" value="F:oxidoreductase activity"/>
    <property type="evidence" value="ECO:0007669"/>
    <property type="project" value="InterPro"/>
</dbReference>
<dbReference type="InterPro" id="IPR006656">
    <property type="entry name" value="Mopterin_OxRdtase"/>
</dbReference>
<evidence type="ECO:0000256" key="1">
    <source>
        <dbReference type="ARBA" id="ARBA00010312"/>
    </source>
</evidence>
<dbReference type="SUPFAM" id="SSF50692">
    <property type="entry name" value="ADC-like"/>
    <property type="match status" value="1"/>
</dbReference>
<dbReference type="Gene3D" id="2.20.25.90">
    <property type="entry name" value="ADC-like domains"/>
    <property type="match status" value="1"/>
</dbReference>
<dbReference type="PANTHER" id="PTHR43742:SF6">
    <property type="entry name" value="OXIDOREDUCTASE YYAE-RELATED"/>
    <property type="match status" value="1"/>
</dbReference>
<evidence type="ECO:0000256" key="4">
    <source>
        <dbReference type="ARBA" id="ARBA00023014"/>
    </source>
</evidence>
<keyword evidence="3" id="KW-0408">Iron</keyword>
<dbReference type="InterPro" id="IPR037949">
    <property type="entry name" value="MopB_CT_Acetylene-hydratase"/>
</dbReference>
<evidence type="ECO:0000259" key="5">
    <source>
        <dbReference type="Pfam" id="PF00384"/>
    </source>
</evidence>
<feature type="domain" description="Molybdopterin oxidoreductase" evidence="5">
    <location>
        <begin position="60"/>
        <end position="502"/>
    </location>
</feature>
<evidence type="ECO:0000313" key="8">
    <source>
        <dbReference type="Proteomes" id="UP000008561"/>
    </source>
</evidence>
<dbReference type="PANTHER" id="PTHR43742">
    <property type="entry name" value="TRIMETHYLAMINE-N-OXIDE REDUCTASE"/>
    <property type="match status" value="1"/>
</dbReference>
<name>A8ZZM3_DESOH</name>
<evidence type="ECO:0000259" key="6">
    <source>
        <dbReference type="Pfam" id="PF01568"/>
    </source>
</evidence>
<dbReference type="Pfam" id="PF00384">
    <property type="entry name" value="Molybdopterin"/>
    <property type="match status" value="1"/>
</dbReference>
<dbReference type="eggNOG" id="COG0243">
    <property type="taxonomic scope" value="Bacteria"/>
</dbReference>
<dbReference type="Gene3D" id="2.40.40.20">
    <property type="match status" value="1"/>
</dbReference>
<dbReference type="InterPro" id="IPR006657">
    <property type="entry name" value="MoPterin_dinucl-bd_dom"/>
</dbReference>
<dbReference type="EMBL" id="CP000859">
    <property type="protein sequence ID" value="ABW68895.1"/>
    <property type="molecule type" value="Genomic_DNA"/>
</dbReference>
<dbReference type="GO" id="GO:0046872">
    <property type="term" value="F:metal ion binding"/>
    <property type="evidence" value="ECO:0007669"/>
    <property type="project" value="UniProtKB-KW"/>
</dbReference>
<feature type="domain" description="Molybdopterin dinucleotide-binding" evidence="6">
    <location>
        <begin position="668"/>
        <end position="741"/>
    </location>
</feature>
<accession>A8ZZM3</accession>
<dbReference type="CDD" id="cd02781">
    <property type="entry name" value="MopB_CT_Acetylene-hydratase"/>
    <property type="match status" value="1"/>
</dbReference>
<evidence type="ECO:0000313" key="7">
    <source>
        <dbReference type="EMBL" id="ABW68895.1"/>
    </source>
</evidence>
<dbReference type="AlphaFoldDB" id="A8ZZM3"/>
<dbReference type="Gene3D" id="3.40.50.740">
    <property type="match status" value="1"/>
</dbReference>
<keyword evidence="8" id="KW-1185">Reference proteome</keyword>
<comment type="similarity">
    <text evidence="1">Belongs to the prokaryotic molybdopterin-containing oxidoreductase family.</text>
</comment>
<dbReference type="InterPro" id="IPR050612">
    <property type="entry name" value="Prok_Mopterin_Oxidored"/>
</dbReference>
<dbReference type="GO" id="GO:0043546">
    <property type="term" value="F:molybdopterin cofactor binding"/>
    <property type="evidence" value="ECO:0007669"/>
    <property type="project" value="InterPro"/>
</dbReference>
<sequence>MPLEKKHVVCSMCDQACSLEAHVRDGRLEKLSGYADQLMMPNVRCCKPVLASEWYYNENRLLYPLKRTGERGGGQWTRISWEQAMDEIAEKLRQVVDKHGPEAFACSTSEHNTQVGSGMTRRFMNLLGSPNYISGVSLCMGNTAAVNSMTCGGYPFPDYEQTRCMVFFGHNLRPNSWAGEYYRLKAARARGAKLIVLDPRKSHCAKMADIHLQLRAGTDAAMSLGWINVIIEEELYNKKFVSRWCVGFDELKQRARQYPLDRVSQITGVPAGQIRDAAIMYATNTPAIIPWTCATDQQVNSTSALRCQGILRALTNSLNVPGGDVMVDPNEMIISESELELHERLPQEKKDLQLGAKDYPVMTYWGQQALNEPRRKVWGHSYRNLMKGMYMAHPPAVFKAMREGVPYPVRAFFSIANNTLMCYSNQQGIFEAVKNLDLFVVNDLFMTPTAQLADYVLPGDCFLERPVLYNFQEWISTYLSVEKAIEPPGECRDVYYFWHELAVRMGMEAHFPWKNLEELYQYRISGTGLTWEALSKNLPLLTAPAPPLTAGAMKLTLKLFAGMGLLPLLRNGMTSMLRQHQKTREFFEHRGMKRMARLFRDYFVLSPYPHKKRGFATPSGKVELYSSVMESIGCDPLPYWNEIYPPDENPAEEKYPLRLFVGLREDGYFISAGRHVKKLRKHNPEPRAMLHTQTAREKGINEGDWIYVETDWGRIKMKAQLSEDIQKDLVGVRHGWWKPEMPQGTPELCGAWDYSDGVLLNDDPVFFDPEQGLPDLRGARKCRVMPIFSSL</sequence>
<dbReference type="STRING" id="96561.Dole_3092"/>
<dbReference type="HOGENOM" id="CLU_000422_13_3_7"/>
<gene>
    <name evidence="7" type="ordered locus">Dole_3092</name>
</gene>
<evidence type="ECO:0000256" key="3">
    <source>
        <dbReference type="ARBA" id="ARBA00023004"/>
    </source>
</evidence>
<dbReference type="Pfam" id="PF01568">
    <property type="entry name" value="Molydop_binding"/>
    <property type="match status" value="1"/>
</dbReference>
<dbReference type="KEGG" id="dol:Dole_3092"/>
<dbReference type="Proteomes" id="UP000008561">
    <property type="component" value="Chromosome"/>
</dbReference>
<protein>
    <submittedName>
        <fullName evidence="7">Molybdopterin oxidoreductase</fullName>
    </submittedName>
</protein>
<evidence type="ECO:0000256" key="2">
    <source>
        <dbReference type="ARBA" id="ARBA00022723"/>
    </source>
</evidence>
<keyword evidence="2" id="KW-0479">Metal-binding</keyword>
<dbReference type="RefSeq" id="WP_012176505.1">
    <property type="nucleotide sequence ID" value="NC_009943.1"/>
</dbReference>
<dbReference type="GO" id="GO:0051536">
    <property type="term" value="F:iron-sulfur cluster binding"/>
    <property type="evidence" value="ECO:0007669"/>
    <property type="project" value="UniProtKB-KW"/>
</dbReference>
<reference evidence="7 8" key="1">
    <citation type="submission" date="2007-10" db="EMBL/GenBank/DDBJ databases">
        <title>Complete sequence of Desulfococcus oleovorans Hxd3.</title>
        <authorList>
            <consortium name="US DOE Joint Genome Institute"/>
            <person name="Copeland A."/>
            <person name="Lucas S."/>
            <person name="Lapidus A."/>
            <person name="Barry K."/>
            <person name="Glavina del Rio T."/>
            <person name="Dalin E."/>
            <person name="Tice H."/>
            <person name="Pitluck S."/>
            <person name="Kiss H."/>
            <person name="Brettin T."/>
            <person name="Bruce D."/>
            <person name="Detter J.C."/>
            <person name="Han C."/>
            <person name="Schmutz J."/>
            <person name="Larimer F."/>
            <person name="Land M."/>
            <person name="Hauser L."/>
            <person name="Kyrpides N."/>
            <person name="Kim E."/>
            <person name="Wawrik B."/>
            <person name="Richardson P."/>
        </authorList>
    </citation>
    <scope>NUCLEOTIDE SEQUENCE [LARGE SCALE GENOMIC DNA]</scope>
    <source>
        <strain evidence="8">DSM 6200 / JCM 39069 / Hxd3</strain>
    </source>
</reference>
<keyword evidence="4" id="KW-0411">Iron-sulfur</keyword>
<dbReference type="InterPro" id="IPR009010">
    <property type="entry name" value="Asp_de-COase-like_dom_sf"/>
</dbReference>
<dbReference type="Gene3D" id="3.40.228.10">
    <property type="entry name" value="Dimethylsulfoxide Reductase, domain 2"/>
    <property type="match status" value="1"/>
</dbReference>
<organism evidence="7 8">
    <name type="scientific">Desulfosudis oleivorans (strain DSM 6200 / JCM 39069 / Hxd3)</name>
    <name type="common">Desulfococcus oleovorans</name>
    <dbReference type="NCBI Taxonomy" id="96561"/>
    <lineage>
        <taxon>Bacteria</taxon>
        <taxon>Pseudomonadati</taxon>
        <taxon>Thermodesulfobacteriota</taxon>
        <taxon>Desulfobacteria</taxon>
        <taxon>Desulfobacterales</taxon>
        <taxon>Desulfosudaceae</taxon>
        <taxon>Desulfosudis</taxon>
    </lineage>
</organism>
<dbReference type="GO" id="GO:0018818">
    <property type="term" value="F:acetylene hydratase activity"/>
    <property type="evidence" value="ECO:0007669"/>
    <property type="project" value="InterPro"/>
</dbReference>
<proteinExistence type="inferred from homology"/>
<dbReference type="SUPFAM" id="SSF53706">
    <property type="entry name" value="Formate dehydrogenase/DMSO reductase, domains 1-3"/>
    <property type="match status" value="1"/>
</dbReference>